<protein>
    <submittedName>
        <fullName evidence="2">Uncharacterized protein</fullName>
    </submittedName>
</protein>
<evidence type="ECO:0000313" key="2">
    <source>
        <dbReference type="EMBL" id="GGG11148.1"/>
    </source>
</evidence>
<reference evidence="2" key="1">
    <citation type="journal article" date="2014" name="Int. J. Syst. Evol. Microbiol.">
        <title>Complete genome sequence of Corynebacterium casei LMG S-19264T (=DSM 44701T), isolated from a smear-ripened cheese.</title>
        <authorList>
            <consortium name="US DOE Joint Genome Institute (JGI-PGF)"/>
            <person name="Walter F."/>
            <person name="Albersmeier A."/>
            <person name="Kalinowski J."/>
            <person name="Ruckert C."/>
        </authorList>
    </citation>
    <scope>NUCLEOTIDE SEQUENCE</scope>
    <source>
        <strain evidence="2">CCM 7905</strain>
    </source>
</reference>
<sequence length="80" mass="8462">MSAPIPRPGEHLPGPSPTVDPDAVVAEVDRLLSEVDDLSSIESGVDADDQHGLVSVHHQARILEQAHQLLVDALAAVDKN</sequence>
<reference evidence="2" key="2">
    <citation type="submission" date="2020-09" db="EMBL/GenBank/DDBJ databases">
        <authorList>
            <person name="Sun Q."/>
            <person name="Sedlacek I."/>
        </authorList>
    </citation>
    <scope>NUCLEOTIDE SEQUENCE</scope>
    <source>
        <strain evidence="2">CCM 7905</strain>
    </source>
</reference>
<feature type="region of interest" description="Disordered" evidence="1">
    <location>
        <begin position="1"/>
        <end position="21"/>
    </location>
</feature>
<evidence type="ECO:0000313" key="3">
    <source>
        <dbReference type="Proteomes" id="UP000654257"/>
    </source>
</evidence>
<organism evidence="2 3">
    <name type="scientific">Rhodococcoides trifolii</name>
    <dbReference type="NCBI Taxonomy" id="908250"/>
    <lineage>
        <taxon>Bacteria</taxon>
        <taxon>Bacillati</taxon>
        <taxon>Actinomycetota</taxon>
        <taxon>Actinomycetes</taxon>
        <taxon>Mycobacteriales</taxon>
        <taxon>Nocardiaceae</taxon>
        <taxon>Rhodococcoides</taxon>
    </lineage>
</organism>
<dbReference type="EMBL" id="BMCU01000002">
    <property type="protein sequence ID" value="GGG11148.1"/>
    <property type="molecule type" value="Genomic_DNA"/>
</dbReference>
<name>A0A917D498_9NOCA</name>
<proteinExistence type="predicted"/>
<dbReference type="RefSeq" id="WP_188545198.1">
    <property type="nucleotide sequence ID" value="NZ_BMCU01000002.1"/>
</dbReference>
<gene>
    <name evidence="2" type="ORF">GCM10007304_26520</name>
</gene>
<evidence type="ECO:0000256" key="1">
    <source>
        <dbReference type="SAM" id="MobiDB-lite"/>
    </source>
</evidence>
<comment type="caution">
    <text evidence="2">The sequence shown here is derived from an EMBL/GenBank/DDBJ whole genome shotgun (WGS) entry which is preliminary data.</text>
</comment>
<accession>A0A917D498</accession>
<keyword evidence="3" id="KW-1185">Reference proteome</keyword>
<dbReference type="AlphaFoldDB" id="A0A917D498"/>
<dbReference type="Proteomes" id="UP000654257">
    <property type="component" value="Unassembled WGS sequence"/>
</dbReference>